<gene>
    <name evidence="2" type="ORF">FVP33_06260</name>
</gene>
<evidence type="ECO:0000313" key="3">
    <source>
        <dbReference type="Proteomes" id="UP000321379"/>
    </source>
</evidence>
<evidence type="ECO:0000259" key="1">
    <source>
        <dbReference type="Pfam" id="PF07179"/>
    </source>
</evidence>
<dbReference type="AlphaFoldDB" id="A0A5C8URH1"/>
<name>A0A5C8URH1_9MICO</name>
<feature type="domain" description="SseB protein N-terminal" evidence="1">
    <location>
        <begin position="11"/>
        <end position="119"/>
    </location>
</feature>
<dbReference type="Pfam" id="PF07179">
    <property type="entry name" value="SseB"/>
    <property type="match status" value="1"/>
</dbReference>
<accession>A0A5C8URH1</accession>
<comment type="caution">
    <text evidence="2">The sequence shown here is derived from an EMBL/GenBank/DDBJ whole genome shotgun (WGS) entry which is preliminary data.</text>
</comment>
<reference evidence="2 3" key="1">
    <citation type="submission" date="2019-08" db="EMBL/GenBank/DDBJ databases">
        <title>Bacterial whole genome sequence for Glaciihabitans sp. CHu50b-6-2.</title>
        <authorList>
            <person name="Jin L."/>
        </authorList>
    </citation>
    <scope>NUCLEOTIDE SEQUENCE [LARGE SCALE GENOMIC DNA]</scope>
    <source>
        <strain evidence="2 3">CHu50b-6-2</strain>
    </source>
</reference>
<evidence type="ECO:0000313" key="2">
    <source>
        <dbReference type="EMBL" id="TXN31181.1"/>
    </source>
</evidence>
<dbReference type="Proteomes" id="UP000321379">
    <property type="component" value="Unassembled WGS sequence"/>
</dbReference>
<sequence>MDEVREATELERMIVLAQADRATGEAVLRVFADSRVVIPSGTPVSTNLGQLQPLLFDNNGASMLAAFTHADQIGDFAELAAFSLTITGRLLLVAMPPGAGLVLNPSRSIGLELPPEAIRLFVRDILEQASAAEE</sequence>
<proteinExistence type="predicted"/>
<dbReference type="EMBL" id="VRMG01000005">
    <property type="protein sequence ID" value="TXN31181.1"/>
    <property type="molecule type" value="Genomic_DNA"/>
</dbReference>
<keyword evidence="3" id="KW-1185">Reference proteome</keyword>
<dbReference type="RefSeq" id="WP_147782767.1">
    <property type="nucleotide sequence ID" value="NZ_VRMG01000005.1"/>
</dbReference>
<dbReference type="InterPro" id="IPR009839">
    <property type="entry name" value="SseB_N"/>
</dbReference>
<protein>
    <submittedName>
        <fullName evidence="2">SseB family protein</fullName>
    </submittedName>
</protein>
<organism evidence="2 3">
    <name type="scientific">Lacisediminihabitans profunda</name>
    <dbReference type="NCBI Taxonomy" id="2594790"/>
    <lineage>
        <taxon>Bacteria</taxon>
        <taxon>Bacillati</taxon>
        <taxon>Actinomycetota</taxon>
        <taxon>Actinomycetes</taxon>
        <taxon>Micrococcales</taxon>
        <taxon>Microbacteriaceae</taxon>
        <taxon>Lacisediminihabitans</taxon>
    </lineage>
</organism>